<comment type="catalytic activity">
    <reaction evidence="2">
        <text>oxidized coenzyme F420-(gamma-L-Glu)(n) + a quinol + H(+) = reduced coenzyme F420-(gamma-L-Glu)(n) + a quinone</text>
        <dbReference type="Rhea" id="RHEA:39663"/>
        <dbReference type="Rhea" id="RHEA-COMP:12939"/>
        <dbReference type="Rhea" id="RHEA-COMP:14378"/>
        <dbReference type="ChEBI" id="CHEBI:15378"/>
        <dbReference type="ChEBI" id="CHEBI:24646"/>
        <dbReference type="ChEBI" id="CHEBI:132124"/>
        <dbReference type="ChEBI" id="CHEBI:133980"/>
        <dbReference type="ChEBI" id="CHEBI:139511"/>
    </reaction>
</comment>
<dbReference type="Proteomes" id="UP000539350">
    <property type="component" value="Unassembled WGS sequence"/>
</dbReference>
<protein>
    <submittedName>
        <fullName evidence="3">Nitroreductase family deazaflavin-dependent oxidoreductase</fullName>
    </submittedName>
</protein>
<dbReference type="GO" id="GO:0070967">
    <property type="term" value="F:coenzyme F420 binding"/>
    <property type="evidence" value="ECO:0007669"/>
    <property type="project" value="TreeGrafter"/>
</dbReference>
<dbReference type="RefSeq" id="WP_182175126.1">
    <property type="nucleotide sequence ID" value="NZ_JACFXU010000018.1"/>
</dbReference>
<dbReference type="NCBIfam" id="TIGR00026">
    <property type="entry name" value="hi_GC_TIGR00026"/>
    <property type="match status" value="1"/>
</dbReference>
<dbReference type="PANTHER" id="PTHR39428">
    <property type="entry name" value="F420H(2)-DEPENDENT QUINONE REDUCTASE RV1261C"/>
    <property type="match status" value="1"/>
</dbReference>
<dbReference type="InterPro" id="IPR012349">
    <property type="entry name" value="Split_barrel_FMN-bd"/>
</dbReference>
<sequence length="165" mass="18978">MTKFDYVKTRREDTKPYPEAQLPLIRFFLRWATRLQVAVFRATKGKLMNKFIGGFPVCVVTTRGAKSSRIRRVALIHLPHGDNKLLVASQGGMPGNPAWYYNVKANPEIQIMVDGAEQHYRARQISAEEKAALWPHLLSLYPDFDEYQARTDRDIPVFSCEPIKQ</sequence>
<dbReference type="AlphaFoldDB" id="A0A7W2TYF1"/>
<reference evidence="3 4" key="1">
    <citation type="submission" date="2020-07" db="EMBL/GenBank/DDBJ databases">
        <title>Halieaceae bacterium, F7430, whole genome shotgun sequencing project.</title>
        <authorList>
            <person name="Jiang S."/>
            <person name="Liu Z.W."/>
            <person name="Du Z.J."/>
        </authorList>
    </citation>
    <scope>NUCLEOTIDE SEQUENCE [LARGE SCALE GENOMIC DNA]</scope>
    <source>
        <strain evidence="3 4">F7430</strain>
    </source>
</reference>
<evidence type="ECO:0000256" key="2">
    <source>
        <dbReference type="ARBA" id="ARBA00049106"/>
    </source>
</evidence>
<evidence type="ECO:0000313" key="3">
    <source>
        <dbReference type="EMBL" id="MBA6414237.1"/>
    </source>
</evidence>
<name>A0A7W2TYF1_9GAMM</name>
<dbReference type="Pfam" id="PF04075">
    <property type="entry name" value="F420H2_quin_red"/>
    <property type="match status" value="1"/>
</dbReference>
<dbReference type="InterPro" id="IPR004378">
    <property type="entry name" value="F420H2_quin_Rdtase"/>
</dbReference>
<comment type="similarity">
    <text evidence="1">Belongs to the F420H(2)-dependent quinone reductase family.</text>
</comment>
<gene>
    <name evidence="3" type="ORF">H2508_14070</name>
</gene>
<proteinExistence type="inferred from homology"/>
<accession>A0A7W2TYF1</accession>
<dbReference type="SUPFAM" id="SSF50475">
    <property type="entry name" value="FMN-binding split barrel"/>
    <property type="match status" value="1"/>
</dbReference>
<dbReference type="PANTHER" id="PTHR39428:SF3">
    <property type="entry name" value="DEAZAFLAVIN-DEPENDENT NITROREDUCTASE"/>
    <property type="match status" value="1"/>
</dbReference>
<evidence type="ECO:0000256" key="1">
    <source>
        <dbReference type="ARBA" id="ARBA00008710"/>
    </source>
</evidence>
<organism evidence="3 4">
    <name type="scientific">Sediminihaliea albiluteola</name>
    <dbReference type="NCBI Taxonomy" id="2758564"/>
    <lineage>
        <taxon>Bacteria</taxon>
        <taxon>Pseudomonadati</taxon>
        <taxon>Pseudomonadota</taxon>
        <taxon>Gammaproteobacteria</taxon>
        <taxon>Cellvibrionales</taxon>
        <taxon>Halieaceae</taxon>
        <taxon>Sediminihaliea</taxon>
    </lineage>
</organism>
<comment type="caution">
    <text evidence="3">The sequence shown here is derived from an EMBL/GenBank/DDBJ whole genome shotgun (WGS) entry which is preliminary data.</text>
</comment>
<dbReference type="Gene3D" id="2.30.110.10">
    <property type="entry name" value="Electron Transport, Fmn-binding Protein, Chain A"/>
    <property type="match status" value="1"/>
</dbReference>
<dbReference type="GO" id="GO:0016491">
    <property type="term" value="F:oxidoreductase activity"/>
    <property type="evidence" value="ECO:0007669"/>
    <property type="project" value="InterPro"/>
</dbReference>
<dbReference type="GO" id="GO:0005886">
    <property type="term" value="C:plasma membrane"/>
    <property type="evidence" value="ECO:0007669"/>
    <property type="project" value="TreeGrafter"/>
</dbReference>
<keyword evidence="4" id="KW-1185">Reference proteome</keyword>
<dbReference type="EMBL" id="JACFXU010000018">
    <property type="protein sequence ID" value="MBA6414237.1"/>
    <property type="molecule type" value="Genomic_DNA"/>
</dbReference>
<evidence type="ECO:0000313" key="4">
    <source>
        <dbReference type="Proteomes" id="UP000539350"/>
    </source>
</evidence>